<dbReference type="PROSITE" id="PS50887">
    <property type="entry name" value="GGDEF"/>
    <property type="match status" value="1"/>
</dbReference>
<dbReference type="NCBIfam" id="TIGR00254">
    <property type="entry name" value="GGDEF"/>
    <property type="match status" value="1"/>
</dbReference>
<dbReference type="EC" id="2.7.7.65" evidence="1"/>
<keyword evidence="3" id="KW-1133">Transmembrane helix</keyword>
<reference evidence="5 6" key="1">
    <citation type="submission" date="2020-04" db="EMBL/GenBank/DDBJ databases">
        <title>Marinomonas sp. M1K-6 isolated from the deep seawater of the Mariana Trench.</title>
        <authorList>
            <person name="Li Y."/>
        </authorList>
    </citation>
    <scope>NUCLEOTIDE SEQUENCE [LARGE SCALE GENOMIC DNA]</scope>
    <source>
        <strain evidence="5 6">M1K-6</strain>
    </source>
</reference>
<feature type="domain" description="GGDEF" evidence="4">
    <location>
        <begin position="242"/>
        <end position="379"/>
    </location>
</feature>
<feature type="transmembrane region" description="Helical" evidence="3">
    <location>
        <begin position="196"/>
        <end position="212"/>
    </location>
</feature>
<dbReference type="SMART" id="SM00267">
    <property type="entry name" value="GGDEF"/>
    <property type="match status" value="1"/>
</dbReference>
<keyword evidence="3" id="KW-0472">Membrane</keyword>
<sequence length="384" mass="43392">MSERLSSLLVPCFILLVSVYASLYVGLLPPLWFNLLPLLPLILACMAIFLAWHFNKGRVLIVVLLLLIPKLYGDSEPASLTAYLVVSCFCIALLTFVPERGFFNRFALNRMLFVLMLVSWCYAIERNWVSFDFLEHTFLHTNMSWSTVLLWCVLVVSMASTGLAWWFSSEAFRASGLIGIVSLLIISYFMSSDAQFDVLLSAQLLLWIWFLLMESHRMAYLDDMTKLPGRRALNEQLVGLPKQYAIAMVDVDHFKKFNDTYGHDMGDKVLKSVAAVLKQFASPGRAFRYGGEEFTIVFRSRYLGDVEEILESVRAGIEARLVEVLDPKKKQDIEINVTASLGVAFAAQGESPDSVLKRADDALYQSKKKGRNRVSKSPLPKKAQ</sequence>
<dbReference type="GO" id="GO:0043709">
    <property type="term" value="P:cell adhesion involved in single-species biofilm formation"/>
    <property type="evidence" value="ECO:0007669"/>
    <property type="project" value="TreeGrafter"/>
</dbReference>
<feature type="transmembrane region" description="Helical" evidence="3">
    <location>
        <begin position="174"/>
        <end position="190"/>
    </location>
</feature>
<comment type="catalytic activity">
    <reaction evidence="2">
        <text>2 GTP = 3',3'-c-di-GMP + 2 diphosphate</text>
        <dbReference type="Rhea" id="RHEA:24898"/>
        <dbReference type="ChEBI" id="CHEBI:33019"/>
        <dbReference type="ChEBI" id="CHEBI:37565"/>
        <dbReference type="ChEBI" id="CHEBI:58805"/>
        <dbReference type="EC" id="2.7.7.65"/>
    </reaction>
</comment>
<feature type="transmembrane region" description="Helical" evidence="3">
    <location>
        <begin position="108"/>
        <end position="125"/>
    </location>
</feature>
<dbReference type="GO" id="GO:0052621">
    <property type="term" value="F:diguanylate cyclase activity"/>
    <property type="evidence" value="ECO:0007669"/>
    <property type="project" value="UniProtKB-EC"/>
</dbReference>
<evidence type="ECO:0000256" key="2">
    <source>
        <dbReference type="ARBA" id="ARBA00034247"/>
    </source>
</evidence>
<dbReference type="Gene3D" id="3.30.70.270">
    <property type="match status" value="1"/>
</dbReference>
<dbReference type="Proteomes" id="UP000586067">
    <property type="component" value="Unassembled WGS sequence"/>
</dbReference>
<dbReference type="InterPro" id="IPR000160">
    <property type="entry name" value="GGDEF_dom"/>
</dbReference>
<dbReference type="PANTHER" id="PTHR45138">
    <property type="entry name" value="REGULATORY COMPONENTS OF SENSORY TRANSDUCTION SYSTEM"/>
    <property type="match status" value="1"/>
</dbReference>
<evidence type="ECO:0000256" key="1">
    <source>
        <dbReference type="ARBA" id="ARBA00012528"/>
    </source>
</evidence>
<feature type="transmembrane region" description="Helical" evidence="3">
    <location>
        <begin position="145"/>
        <end position="167"/>
    </location>
</feature>
<evidence type="ECO:0000259" key="4">
    <source>
        <dbReference type="PROSITE" id="PS50887"/>
    </source>
</evidence>
<dbReference type="InterPro" id="IPR029787">
    <property type="entry name" value="Nucleotide_cyclase"/>
</dbReference>
<dbReference type="Pfam" id="PF00990">
    <property type="entry name" value="GGDEF"/>
    <property type="match status" value="1"/>
</dbReference>
<dbReference type="RefSeq" id="WP_168822491.1">
    <property type="nucleotide sequence ID" value="NZ_CP073013.1"/>
</dbReference>
<protein>
    <recommendedName>
        <fullName evidence="1">diguanylate cyclase</fullName>
        <ecNumber evidence="1">2.7.7.65</ecNumber>
    </recommendedName>
</protein>
<dbReference type="EMBL" id="JABAEK010000002">
    <property type="protein sequence ID" value="NLQ16488.1"/>
    <property type="molecule type" value="Genomic_DNA"/>
</dbReference>
<dbReference type="CDD" id="cd01949">
    <property type="entry name" value="GGDEF"/>
    <property type="match status" value="1"/>
</dbReference>
<keyword evidence="6" id="KW-1185">Reference proteome</keyword>
<dbReference type="InterPro" id="IPR050469">
    <property type="entry name" value="Diguanylate_Cyclase"/>
</dbReference>
<accession>A0A847QUZ6</accession>
<evidence type="ECO:0000313" key="5">
    <source>
        <dbReference type="EMBL" id="NLQ16488.1"/>
    </source>
</evidence>
<dbReference type="GO" id="GO:1902201">
    <property type="term" value="P:negative regulation of bacterial-type flagellum-dependent cell motility"/>
    <property type="evidence" value="ECO:0007669"/>
    <property type="project" value="TreeGrafter"/>
</dbReference>
<gene>
    <name evidence="5" type="ORF">HGG82_02480</name>
</gene>
<keyword evidence="3" id="KW-0812">Transmembrane</keyword>
<dbReference type="InterPro" id="IPR043128">
    <property type="entry name" value="Rev_trsase/Diguanyl_cyclase"/>
</dbReference>
<evidence type="ECO:0000313" key="6">
    <source>
        <dbReference type="Proteomes" id="UP000586067"/>
    </source>
</evidence>
<feature type="transmembrane region" description="Helical" evidence="3">
    <location>
        <begin position="78"/>
        <end position="96"/>
    </location>
</feature>
<dbReference type="PANTHER" id="PTHR45138:SF9">
    <property type="entry name" value="DIGUANYLATE CYCLASE DGCM-RELATED"/>
    <property type="match status" value="1"/>
</dbReference>
<comment type="caution">
    <text evidence="5">The sequence shown here is derived from an EMBL/GenBank/DDBJ whole genome shotgun (WGS) entry which is preliminary data.</text>
</comment>
<dbReference type="AlphaFoldDB" id="A0A847QUZ6"/>
<organism evidence="5 6">
    <name type="scientific">Marinomonas profundi</name>
    <dbReference type="NCBI Taxonomy" id="2726122"/>
    <lineage>
        <taxon>Bacteria</taxon>
        <taxon>Pseudomonadati</taxon>
        <taxon>Pseudomonadota</taxon>
        <taxon>Gammaproteobacteria</taxon>
        <taxon>Oceanospirillales</taxon>
        <taxon>Oceanospirillaceae</taxon>
        <taxon>Marinomonas</taxon>
    </lineage>
</organism>
<dbReference type="GO" id="GO:0005886">
    <property type="term" value="C:plasma membrane"/>
    <property type="evidence" value="ECO:0007669"/>
    <property type="project" value="TreeGrafter"/>
</dbReference>
<proteinExistence type="predicted"/>
<dbReference type="SUPFAM" id="SSF55073">
    <property type="entry name" value="Nucleotide cyclase"/>
    <property type="match status" value="1"/>
</dbReference>
<name>A0A847QUZ6_9GAMM</name>
<feature type="transmembrane region" description="Helical" evidence="3">
    <location>
        <begin position="31"/>
        <end position="50"/>
    </location>
</feature>
<evidence type="ECO:0000256" key="3">
    <source>
        <dbReference type="SAM" id="Phobius"/>
    </source>
</evidence>